<evidence type="ECO:0000313" key="3">
    <source>
        <dbReference type="Proteomes" id="UP000249499"/>
    </source>
</evidence>
<feature type="chain" id="PRO_5042046339" description="Antifreeze protein" evidence="1">
    <location>
        <begin position="28"/>
        <end position="100"/>
    </location>
</feature>
<dbReference type="EMBL" id="CP117255">
    <property type="protein sequence ID" value="WFR94121.1"/>
    <property type="molecule type" value="Genomic_DNA"/>
</dbReference>
<accession>A0AAF1KR23</accession>
<reference evidence="3" key="2">
    <citation type="journal article" date="2023" name="MicrobiologyOpen">
        <title>Genomics of the tumorigenes clade of the family Rhizobiaceae and description of Rhizobium rhododendri sp. nov.</title>
        <authorList>
            <person name="Kuzmanovic N."/>
            <person name="diCenzo G.C."/>
            <person name="Bunk B."/>
            <person name="Sproeer C."/>
            <person name="Fruehling A."/>
            <person name="Neumann-Schaal M."/>
            <person name="Overmann J."/>
            <person name="Smalla K."/>
        </authorList>
    </citation>
    <scope>NUCLEOTIDE SEQUENCE [LARGE SCALE GENOMIC DNA]</scope>
    <source>
        <strain evidence="3">1078</strain>
    </source>
</reference>
<evidence type="ECO:0000256" key="1">
    <source>
        <dbReference type="SAM" id="SignalP"/>
    </source>
</evidence>
<sequence length="100" mass="10858">MNLFAKLGTTGLIALSAVSVMAPSVSAAGLSSKVETVRYEHHGRDICSPLMAVRKARASGIRRAEIAKITPRRVVVVGRSHHGMERMVFANQSDCPVMRR</sequence>
<evidence type="ECO:0000313" key="2">
    <source>
        <dbReference type="EMBL" id="WFR94121.1"/>
    </source>
</evidence>
<feature type="signal peptide" evidence="1">
    <location>
        <begin position="1"/>
        <end position="27"/>
    </location>
</feature>
<dbReference type="AlphaFoldDB" id="A0AAF1KR23"/>
<name>A0AAF1KR23_9HYPH</name>
<dbReference type="KEGG" id="rtu:PR017_09695"/>
<evidence type="ECO:0008006" key="4">
    <source>
        <dbReference type="Google" id="ProtNLM"/>
    </source>
</evidence>
<gene>
    <name evidence="2" type="ORF">PR017_09695</name>
</gene>
<dbReference type="Proteomes" id="UP000249499">
    <property type="component" value="Chromosome"/>
</dbReference>
<proteinExistence type="predicted"/>
<organism evidence="2 3">
    <name type="scientific">Rhizobium tumorigenes</name>
    <dbReference type="NCBI Taxonomy" id="2041385"/>
    <lineage>
        <taxon>Bacteria</taxon>
        <taxon>Pseudomonadati</taxon>
        <taxon>Pseudomonadota</taxon>
        <taxon>Alphaproteobacteria</taxon>
        <taxon>Hyphomicrobiales</taxon>
        <taxon>Rhizobiaceae</taxon>
        <taxon>Rhizobium/Agrobacterium group</taxon>
        <taxon>Rhizobium</taxon>
    </lineage>
</organism>
<keyword evidence="1" id="KW-0732">Signal</keyword>
<keyword evidence="3" id="KW-1185">Reference proteome</keyword>
<protein>
    <recommendedName>
        <fullName evidence="4">Antifreeze protein</fullName>
    </recommendedName>
</protein>
<reference evidence="2 3" key="1">
    <citation type="journal article" date="2018" name="Sci. Rep.">
        <title>Rhizobium tumorigenes sp. nov., a novel plant tumorigenic bacterium isolated from cane gall tumors on thornless blackberry.</title>
        <authorList>
            <person name="Kuzmanovi N."/>
            <person name="Smalla K."/>
            <person name="Gronow S."/>
            <person name="PuBawska J."/>
        </authorList>
    </citation>
    <scope>NUCLEOTIDE SEQUENCE [LARGE SCALE GENOMIC DNA]</scope>
    <source>
        <strain evidence="2 3">1078</strain>
    </source>
</reference>
<dbReference type="RefSeq" id="WP_111222767.1">
    <property type="nucleotide sequence ID" value="NZ_CP117255.1"/>
</dbReference>